<evidence type="ECO:0000256" key="3">
    <source>
        <dbReference type="PROSITE-ProRule" id="PRU00221"/>
    </source>
</evidence>
<proteinExistence type="predicted"/>
<evidence type="ECO:0000256" key="2">
    <source>
        <dbReference type="ARBA" id="ARBA00022737"/>
    </source>
</evidence>
<dbReference type="InterPro" id="IPR020472">
    <property type="entry name" value="WD40_PAC1"/>
</dbReference>
<comment type="caution">
    <text evidence="5">The sequence shown here is derived from an EMBL/GenBank/DDBJ whole genome shotgun (WGS) entry which is preliminary data.</text>
</comment>
<dbReference type="InterPro" id="IPR015943">
    <property type="entry name" value="WD40/YVTN_repeat-like_dom_sf"/>
</dbReference>
<dbReference type="InterPro" id="IPR036322">
    <property type="entry name" value="WD40_repeat_dom_sf"/>
</dbReference>
<protein>
    <submittedName>
        <fullName evidence="5">Uncharacterized protein</fullName>
    </submittedName>
</protein>
<dbReference type="Pfam" id="PF00400">
    <property type="entry name" value="WD40"/>
    <property type="match status" value="3"/>
</dbReference>
<dbReference type="PANTHER" id="PTHR44324">
    <property type="entry name" value="WD40 REPEAT DOMAIN 95"/>
    <property type="match status" value="1"/>
</dbReference>
<organism evidence="5 6">
    <name type="scientific">Halteria grandinella</name>
    <dbReference type="NCBI Taxonomy" id="5974"/>
    <lineage>
        <taxon>Eukaryota</taxon>
        <taxon>Sar</taxon>
        <taxon>Alveolata</taxon>
        <taxon>Ciliophora</taxon>
        <taxon>Intramacronucleata</taxon>
        <taxon>Spirotrichea</taxon>
        <taxon>Stichotrichia</taxon>
        <taxon>Sporadotrichida</taxon>
        <taxon>Halteriidae</taxon>
        <taxon>Halteria</taxon>
    </lineage>
</organism>
<feature type="repeat" description="WD" evidence="3">
    <location>
        <begin position="140"/>
        <end position="167"/>
    </location>
</feature>
<dbReference type="PROSITE" id="PS50082">
    <property type="entry name" value="WD_REPEATS_2"/>
    <property type="match status" value="4"/>
</dbReference>
<feature type="compositionally biased region" description="Polar residues" evidence="4">
    <location>
        <begin position="184"/>
        <end position="197"/>
    </location>
</feature>
<feature type="repeat" description="WD" evidence="3">
    <location>
        <begin position="243"/>
        <end position="275"/>
    </location>
</feature>
<dbReference type="PROSITE" id="PS50294">
    <property type="entry name" value="WD_REPEATS_REGION"/>
    <property type="match status" value="2"/>
</dbReference>
<dbReference type="PRINTS" id="PR00320">
    <property type="entry name" value="GPROTEINBRPT"/>
</dbReference>
<feature type="region of interest" description="Disordered" evidence="4">
    <location>
        <begin position="184"/>
        <end position="224"/>
    </location>
</feature>
<dbReference type="EMBL" id="RRYP01001508">
    <property type="protein sequence ID" value="TNV85853.1"/>
    <property type="molecule type" value="Genomic_DNA"/>
</dbReference>
<feature type="repeat" description="WD" evidence="3">
    <location>
        <begin position="285"/>
        <end position="326"/>
    </location>
</feature>
<dbReference type="Proteomes" id="UP000785679">
    <property type="component" value="Unassembled WGS sequence"/>
</dbReference>
<keyword evidence="1 3" id="KW-0853">WD repeat</keyword>
<dbReference type="SUPFAM" id="SSF50978">
    <property type="entry name" value="WD40 repeat-like"/>
    <property type="match status" value="1"/>
</dbReference>
<accession>A0A8J8P215</accession>
<dbReference type="InterPro" id="IPR011047">
    <property type="entry name" value="Quinoprotein_ADH-like_sf"/>
</dbReference>
<keyword evidence="2" id="KW-0677">Repeat</keyword>
<reference evidence="5" key="1">
    <citation type="submission" date="2019-06" db="EMBL/GenBank/DDBJ databases">
        <authorList>
            <person name="Zheng W."/>
        </authorList>
    </citation>
    <scope>NUCLEOTIDE SEQUENCE</scope>
    <source>
        <strain evidence="5">QDHG01</strain>
    </source>
</reference>
<dbReference type="SMART" id="SM00320">
    <property type="entry name" value="WD40"/>
    <property type="match status" value="12"/>
</dbReference>
<evidence type="ECO:0000313" key="6">
    <source>
        <dbReference type="Proteomes" id="UP000785679"/>
    </source>
</evidence>
<dbReference type="Gene3D" id="2.130.10.10">
    <property type="entry name" value="YVTN repeat-like/Quinoprotein amine dehydrogenase"/>
    <property type="match status" value="4"/>
</dbReference>
<gene>
    <name evidence="5" type="ORF">FGO68_gene11120</name>
</gene>
<dbReference type="PANTHER" id="PTHR44324:SF4">
    <property type="entry name" value="WD40 REPEAT DOMAIN 95"/>
    <property type="match status" value="1"/>
</dbReference>
<dbReference type="SUPFAM" id="SSF50998">
    <property type="entry name" value="Quinoprotein alcohol dehydrogenase-like"/>
    <property type="match status" value="1"/>
</dbReference>
<evidence type="ECO:0000313" key="5">
    <source>
        <dbReference type="EMBL" id="TNV85853.1"/>
    </source>
</evidence>
<sequence length="999" mass="113250">MKFMRIYNGQSMRHELDIQCPGVILAIEFLPDKNAIAISLSDRSILFYDASSQNYKIVRKIHVPSTQKCLCYVKRKRVLFSAGTDGAIFGWNIDKIFSNDFVEDEAQREKEKREFDYTLYISERTPWFVGDIILCVIDLPNINFLATGSYDTKINLWDLRGSSVEQASTTHDVEDKASAKVSSQTYGLTSQKRSTLVSHDMKKKGGAGSKKAVSSKGKSTGGDAAQRQEELYDDFAKQPAKTLRGHTKAVREIAYSERHKILVSCGFDFEVFVWNPYCAQSIMKLDGHESPLVGVNCPANLNSFITCDTKGMVKVWNITNYTCTQTFYVPNVIHVTSLRVVPKHRRLICGSRVFKVFEYTKPFVPESSDDNSIQCALFSPVRFEFYIAGERSIKIWNAKTGKPVRVLKNIFESDITCMEFDKNHRKLIVGDHLGRVKVFDLLSGVMTNELDGHDPQDGEISFIGYGEEDNTIITCGWDRVIKIHSDEKYELKDPKENILRGKKNCHKKDIICGDYSHNLGLIATGSRDNTIRVWDYEKVKLEDELIGHTSEVVVVKFIKPFPILLTADNSGQLYLWLTKPHPQAKKCLVSWRNMFTLQKMCPITAVDSFYDPITDKFLLLIADEMGYVRIQDVSSILQEFPYLSPVDVVKNNPKRNPWRVLAIDKAEAGLSDYNDAGSDNSSNYDATENDVEPLLKEFQFLQIAQWQAHKDVIKTVKYIHQTDIPIIFTASMDKMAKIWTYNREKIEPLGTLRQGYMLKSVYLWNFPLGKYNGDLGKRQEGVQNMLDDLRRKRDEEKTLKKNKQQMHMAQKGGATTLGFAGAQVLGFSTNYMNRDPGFQTAPRLGGGGVGGGHMAYNQSTYTSEQFQGGNNRAQKVQRLLDRTKKMIEFQQMTQAVVGQKGKHGAAAAVAQMQMSMYDSQGGYGADQTQYGEGDEEAAKYQSRKIGPFSFDIDDEIDTEVLTSEEVYKDLKELEVILDKDSDKINISSKMLGRSKKKHK</sequence>
<feature type="compositionally biased region" description="Low complexity" evidence="4">
    <location>
        <begin position="209"/>
        <end position="222"/>
    </location>
</feature>
<dbReference type="OrthoDB" id="1068471at2759"/>
<dbReference type="InterPro" id="IPR051242">
    <property type="entry name" value="WD-EF-hand_domain"/>
</dbReference>
<feature type="repeat" description="WD" evidence="3">
    <location>
        <begin position="503"/>
        <end position="544"/>
    </location>
</feature>
<evidence type="ECO:0000256" key="1">
    <source>
        <dbReference type="ARBA" id="ARBA00022574"/>
    </source>
</evidence>
<dbReference type="InterPro" id="IPR001680">
    <property type="entry name" value="WD40_rpt"/>
</dbReference>
<dbReference type="AlphaFoldDB" id="A0A8J8P215"/>
<keyword evidence="6" id="KW-1185">Reference proteome</keyword>
<name>A0A8J8P215_HALGN</name>
<evidence type="ECO:0000256" key="4">
    <source>
        <dbReference type="SAM" id="MobiDB-lite"/>
    </source>
</evidence>